<comment type="caution">
    <text evidence="8">The sequence shown here is derived from an EMBL/GenBank/DDBJ whole genome shotgun (WGS) entry which is preliminary data.</text>
</comment>
<protein>
    <submittedName>
        <fullName evidence="8">Mechanosensitive ion channel family protein</fullName>
    </submittedName>
</protein>
<evidence type="ECO:0000259" key="7">
    <source>
        <dbReference type="Pfam" id="PF00924"/>
    </source>
</evidence>
<evidence type="ECO:0000256" key="4">
    <source>
        <dbReference type="ARBA" id="ARBA00022989"/>
    </source>
</evidence>
<keyword evidence="9" id="KW-1185">Reference proteome</keyword>
<keyword evidence="3 6" id="KW-0812">Transmembrane</keyword>
<evidence type="ECO:0000256" key="2">
    <source>
        <dbReference type="ARBA" id="ARBA00022475"/>
    </source>
</evidence>
<dbReference type="AlphaFoldDB" id="A0ABD6C5J1"/>
<feature type="transmembrane region" description="Helical" evidence="6">
    <location>
        <begin position="111"/>
        <end position="137"/>
    </location>
</feature>
<feature type="domain" description="Mechanosensitive ion channel MscS" evidence="7">
    <location>
        <begin position="126"/>
        <end position="199"/>
    </location>
</feature>
<keyword evidence="5 6" id="KW-0472">Membrane</keyword>
<accession>A0ABD6C5J1</accession>
<dbReference type="Pfam" id="PF00924">
    <property type="entry name" value="MS_channel_2nd"/>
    <property type="match status" value="1"/>
</dbReference>
<dbReference type="PANTHER" id="PTHR30221:SF18">
    <property type="entry name" value="SLL0590 PROTEIN"/>
    <property type="match status" value="1"/>
</dbReference>
<dbReference type="EMBL" id="JBHUDB010000027">
    <property type="protein sequence ID" value="MFD1572470.1"/>
    <property type="molecule type" value="Genomic_DNA"/>
</dbReference>
<dbReference type="Gene3D" id="3.30.70.100">
    <property type="match status" value="1"/>
</dbReference>
<evidence type="ECO:0000256" key="1">
    <source>
        <dbReference type="ARBA" id="ARBA00004651"/>
    </source>
</evidence>
<evidence type="ECO:0000256" key="3">
    <source>
        <dbReference type="ARBA" id="ARBA00022692"/>
    </source>
</evidence>
<dbReference type="InterPro" id="IPR023408">
    <property type="entry name" value="MscS_beta-dom_sf"/>
</dbReference>
<keyword evidence="4 6" id="KW-1133">Transmembrane helix</keyword>
<feature type="transmembrane region" description="Helical" evidence="6">
    <location>
        <begin position="47"/>
        <end position="71"/>
    </location>
</feature>
<dbReference type="SUPFAM" id="SSF82689">
    <property type="entry name" value="Mechanosensitive channel protein MscS (YggB), C-terminal domain"/>
    <property type="match status" value="1"/>
</dbReference>
<evidence type="ECO:0000313" key="8">
    <source>
        <dbReference type="EMBL" id="MFD1572470.1"/>
    </source>
</evidence>
<dbReference type="Proteomes" id="UP001597185">
    <property type="component" value="Unassembled WGS sequence"/>
</dbReference>
<reference evidence="8 9" key="1">
    <citation type="journal article" date="2019" name="Int. J. Syst. Evol. Microbiol.">
        <title>The Global Catalogue of Microorganisms (GCM) 10K type strain sequencing project: providing services to taxonomists for standard genome sequencing and annotation.</title>
        <authorList>
            <consortium name="The Broad Institute Genomics Platform"/>
            <consortium name="The Broad Institute Genome Sequencing Center for Infectious Disease"/>
            <person name="Wu L."/>
            <person name="Ma J."/>
        </authorList>
    </citation>
    <scope>NUCLEOTIDE SEQUENCE [LARGE SCALE GENOMIC DNA]</scope>
    <source>
        <strain evidence="8 9">CGMCC 1.12689</strain>
    </source>
</reference>
<evidence type="ECO:0000256" key="5">
    <source>
        <dbReference type="ARBA" id="ARBA00023136"/>
    </source>
</evidence>
<name>A0ABD6C5J1_9EURY</name>
<dbReference type="PANTHER" id="PTHR30221">
    <property type="entry name" value="SMALL-CONDUCTANCE MECHANOSENSITIVE CHANNEL"/>
    <property type="match status" value="1"/>
</dbReference>
<dbReference type="SUPFAM" id="SSF50182">
    <property type="entry name" value="Sm-like ribonucleoproteins"/>
    <property type="match status" value="1"/>
</dbReference>
<dbReference type="GO" id="GO:0005886">
    <property type="term" value="C:plasma membrane"/>
    <property type="evidence" value="ECO:0007669"/>
    <property type="project" value="UniProtKB-SubCell"/>
</dbReference>
<gene>
    <name evidence="8" type="ORF">ACFR9T_18160</name>
</gene>
<feature type="transmembrane region" description="Helical" evidence="6">
    <location>
        <begin position="83"/>
        <end position="105"/>
    </location>
</feature>
<dbReference type="RefSeq" id="WP_256418592.1">
    <property type="nucleotide sequence ID" value="NZ_JANHDL010000007.1"/>
</dbReference>
<dbReference type="InterPro" id="IPR010920">
    <property type="entry name" value="LSM_dom_sf"/>
</dbReference>
<dbReference type="InterPro" id="IPR006685">
    <property type="entry name" value="MscS_channel_2nd"/>
</dbReference>
<dbReference type="InterPro" id="IPR011066">
    <property type="entry name" value="MscS_channel_C_sf"/>
</dbReference>
<comment type="subcellular location">
    <subcellularLocation>
        <location evidence="1">Cell membrane</location>
        <topology evidence="1">Multi-pass membrane protein</topology>
    </subcellularLocation>
</comment>
<keyword evidence="2" id="KW-1003">Cell membrane</keyword>
<proteinExistence type="predicted"/>
<dbReference type="InterPro" id="IPR045275">
    <property type="entry name" value="MscS_archaea/bacteria_type"/>
</dbReference>
<evidence type="ECO:0000256" key="6">
    <source>
        <dbReference type="SAM" id="Phobius"/>
    </source>
</evidence>
<sequence length="318" mass="34210">MRRTAAVATVLLGISAGIGGAYVDATAPLAGWPPLAGYPANAVITKGLQVGSVLGILSGVYLLAVGLVWRSTNKRRAHNTRNLLRLAFGLVGVVATLAVLTANWLGLLFSLGVVGFAITFALQQPLLSLIAWVYIAAKQPYGVGDRVRIGDANGDVIEVDFLVTTLWEINGDLVTTNQPSGRVVTVPNSVVLSSNVVNFGGGGSPYVWNEIGIQVSYETDLAFARSVMVTEATDLLGDDMADGIAAYRESLAETPVELEVHDGPTVNVTQAESWVELRLRYLTHPRRGQRVKNELYTRILARFNEEPDRVAFPLGRNR</sequence>
<organism evidence="8 9">
    <name type="scientific">Halorubrum laminariae</name>
    <dbReference type="NCBI Taxonomy" id="1433523"/>
    <lineage>
        <taxon>Archaea</taxon>
        <taxon>Methanobacteriati</taxon>
        <taxon>Methanobacteriota</taxon>
        <taxon>Stenosarchaea group</taxon>
        <taxon>Halobacteria</taxon>
        <taxon>Halobacteriales</taxon>
        <taxon>Haloferacaceae</taxon>
        <taxon>Halorubrum</taxon>
    </lineage>
</organism>
<evidence type="ECO:0000313" key="9">
    <source>
        <dbReference type="Proteomes" id="UP001597185"/>
    </source>
</evidence>
<dbReference type="Gene3D" id="2.30.30.60">
    <property type="match status" value="1"/>
</dbReference>